<dbReference type="GO" id="GO:0005886">
    <property type="term" value="C:plasma membrane"/>
    <property type="evidence" value="ECO:0007669"/>
    <property type="project" value="UniProtKB-SubCell"/>
</dbReference>
<feature type="region of interest" description="Disordered" evidence="9">
    <location>
        <begin position="413"/>
        <end position="442"/>
    </location>
</feature>
<evidence type="ECO:0000256" key="9">
    <source>
        <dbReference type="SAM" id="MobiDB-lite"/>
    </source>
</evidence>
<keyword evidence="5 10" id="KW-1133">Transmembrane helix</keyword>
<comment type="subcellular location">
    <subcellularLocation>
        <location evidence="1">Cell inner membrane</location>
        <topology evidence="1">Multi-pass membrane protein</topology>
    </subcellularLocation>
</comment>
<feature type="transmembrane region" description="Helical" evidence="10">
    <location>
        <begin position="226"/>
        <end position="247"/>
    </location>
</feature>
<sequence length="442" mass="44524">MRLGAYAVDRRPLAIPAFRRLWTASAVCAVGGSFTAVAVPTQLYTLTGSSATVGVAAAVSLCALVVAAPWAGALADRVDRRRLLLAAQGMLAVTYLGLWVQALLGGSVVAVLVLTACQGLSYGTVLVTTGAVVPRLVPAELLAAATSLSSLVRYGGAIAGPLLAGALIPLLGLDTLYLLDTVALAAMLWAVHRLPPLAPAPQAAAAVTSAARQVLDGFRYLVGRRLLVAVLAVDLAAMVFGLPFSLFPELAQQNYGGAAGGGAQLGLLYAAYPAGVFAAGLASGVFTRARRHGALMASAAAAWGLAVVLLALAPRLWLAVVALAAGGAVNFVLSTCRNAISQAYTDDALRGRISGSLTVVVMGGPQLAHVLHGAGSALAGPRVAIAAGGLLTAAAVAAIVRAVPELWTYTVGQQADGPEESGGRVPAARATRADLEPAARDA</sequence>
<dbReference type="EMBL" id="BONJ01000013">
    <property type="protein sequence ID" value="GIG14464.1"/>
    <property type="molecule type" value="Genomic_DNA"/>
</dbReference>
<evidence type="ECO:0000256" key="5">
    <source>
        <dbReference type="ARBA" id="ARBA00022989"/>
    </source>
</evidence>
<feature type="transmembrane region" description="Helical" evidence="10">
    <location>
        <begin position="293"/>
        <end position="310"/>
    </location>
</feature>
<dbReference type="Proteomes" id="UP000660339">
    <property type="component" value="Unassembled WGS sequence"/>
</dbReference>
<feature type="transmembrane region" description="Helical" evidence="10">
    <location>
        <begin position="21"/>
        <end position="39"/>
    </location>
</feature>
<dbReference type="AlphaFoldDB" id="A0A8J3PF89"/>
<dbReference type="CDD" id="cd06173">
    <property type="entry name" value="MFS_MefA_like"/>
    <property type="match status" value="1"/>
</dbReference>
<evidence type="ECO:0000256" key="8">
    <source>
        <dbReference type="ARBA" id="ARBA00040914"/>
    </source>
</evidence>
<dbReference type="Pfam" id="PF07690">
    <property type="entry name" value="MFS_1"/>
    <property type="match status" value="1"/>
</dbReference>
<dbReference type="PANTHER" id="PTHR23513">
    <property type="entry name" value="INTEGRAL MEMBRANE EFFLUX PROTEIN-RELATED"/>
    <property type="match status" value="1"/>
</dbReference>
<keyword evidence="4 10" id="KW-0812">Transmembrane</keyword>
<comment type="similarity">
    <text evidence="7">Belongs to the major facilitator superfamily. Drug:H(+) antiporter-3 (DHA3) (TC 2.A.1.21) family.</text>
</comment>
<dbReference type="SUPFAM" id="SSF103473">
    <property type="entry name" value="MFS general substrate transporter"/>
    <property type="match status" value="1"/>
</dbReference>
<feature type="compositionally biased region" description="Basic and acidic residues" evidence="9">
    <location>
        <begin position="431"/>
        <end position="442"/>
    </location>
</feature>
<accession>A0A8J3PF89</accession>
<evidence type="ECO:0000313" key="13">
    <source>
        <dbReference type="Proteomes" id="UP000660339"/>
    </source>
</evidence>
<dbReference type="InterPro" id="IPR036259">
    <property type="entry name" value="MFS_trans_sf"/>
</dbReference>
<dbReference type="RefSeq" id="WP_166377769.1">
    <property type="nucleotide sequence ID" value="NZ_BAAATT010000007.1"/>
</dbReference>
<feature type="transmembrane region" description="Helical" evidence="10">
    <location>
        <begin position="51"/>
        <end position="71"/>
    </location>
</feature>
<dbReference type="PROSITE" id="PS50850">
    <property type="entry name" value="MFS"/>
    <property type="match status" value="1"/>
</dbReference>
<dbReference type="GO" id="GO:0022857">
    <property type="term" value="F:transmembrane transporter activity"/>
    <property type="evidence" value="ECO:0007669"/>
    <property type="project" value="InterPro"/>
</dbReference>
<dbReference type="Gene3D" id="1.20.1250.20">
    <property type="entry name" value="MFS general substrate transporter like domains"/>
    <property type="match status" value="1"/>
</dbReference>
<feature type="transmembrane region" description="Helical" evidence="10">
    <location>
        <begin position="316"/>
        <end position="333"/>
    </location>
</feature>
<evidence type="ECO:0000256" key="6">
    <source>
        <dbReference type="ARBA" id="ARBA00023136"/>
    </source>
</evidence>
<evidence type="ECO:0000256" key="2">
    <source>
        <dbReference type="ARBA" id="ARBA00022448"/>
    </source>
</evidence>
<gene>
    <name evidence="12" type="ORF">Cme02nite_27960</name>
</gene>
<evidence type="ECO:0000256" key="10">
    <source>
        <dbReference type="SAM" id="Phobius"/>
    </source>
</evidence>
<proteinExistence type="inferred from homology"/>
<evidence type="ECO:0000256" key="1">
    <source>
        <dbReference type="ARBA" id="ARBA00004429"/>
    </source>
</evidence>
<dbReference type="PANTHER" id="PTHR23513:SF9">
    <property type="entry name" value="ENTEROBACTIN EXPORTER ENTS"/>
    <property type="match status" value="1"/>
</dbReference>
<evidence type="ECO:0000259" key="11">
    <source>
        <dbReference type="PROSITE" id="PS50850"/>
    </source>
</evidence>
<organism evidence="12 13">
    <name type="scientific">Catellatospora methionotrophica</name>
    <dbReference type="NCBI Taxonomy" id="121620"/>
    <lineage>
        <taxon>Bacteria</taxon>
        <taxon>Bacillati</taxon>
        <taxon>Actinomycetota</taxon>
        <taxon>Actinomycetes</taxon>
        <taxon>Micromonosporales</taxon>
        <taxon>Micromonosporaceae</taxon>
        <taxon>Catellatospora</taxon>
    </lineage>
</organism>
<evidence type="ECO:0000256" key="3">
    <source>
        <dbReference type="ARBA" id="ARBA00022475"/>
    </source>
</evidence>
<comment type="caution">
    <text evidence="12">The sequence shown here is derived from an EMBL/GenBank/DDBJ whole genome shotgun (WGS) entry which is preliminary data.</text>
</comment>
<keyword evidence="13" id="KW-1185">Reference proteome</keyword>
<name>A0A8J3PF89_9ACTN</name>
<keyword evidence="6 10" id="KW-0472">Membrane</keyword>
<keyword evidence="3" id="KW-1003">Cell membrane</keyword>
<reference evidence="12" key="1">
    <citation type="submission" date="2021-01" db="EMBL/GenBank/DDBJ databases">
        <title>Whole genome shotgun sequence of Catellatospora methionotrophica NBRC 14553.</title>
        <authorList>
            <person name="Komaki H."/>
            <person name="Tamura T."/>
        </authorList>
    </citation>
    <scope>NUCLEOTIDE SEQUENCE</scope>
    <source>
        <strain evidence="12">NBRC 14553</strain>
    </source>
</reference>
<protein>
    <recommendedName>
        <fullName evidence="8">Multidrug efflux pump Tap</fullName>
    </recommendedName>
</protein>
<feature type="domain" description="Major facilitator superfamily (MFS) profile" evidence="11">
    <location>
        <begin position="1"/>
        <end position="198"/>
    </location>
</feature>
<dbReference type="InterPro" id="IPR020846">
    <property type="entry name" value="MFS_dom"/>
</dbReference>
<dbReference type="InterPro" id="IPR011701">
    <property type="entry name" value="MFS"/>
</dbReference>
<evidence type="ECO:0000313" key="12">
    <source>
        <dbReference type="EMBL" id="GIG14464.1"/>
    </source>
</evidence>
<evidence type="ECO:0000256" key="4">
    <source>
        <dbReference type="ARBA" id="ARBA00022692"/>
    </source>
</evidence>
<evidence type="ECO:0000256" key="7">
    <source>
        <dbReference type="ARBA" id="ARBA00038075"/>
    </source>
</evidence>
<feature type="transmembrane region" description="Helical" evidence="10">
    <location>
        <begin position="383"/>
        <end position="403"/>
    </location>
</feature>
<feature type="transmembrane region" description="Helical" evidence="10">
    <location>
        <begin position="267"/>
        <end position="286"/>
    </location>
</feature>
<keyword evidence="2" id="KW-0813">Transport</keyword>
<feature type="transmembrane region" description="Helical" evidence="10">
    <location>
        <begin position="353"/>
        <end position="371"/>
    </location>
</feature>